<name>A0A3Q2QLM0_FUNHE</name>
<dbReference type="Proteomes" id="UP000265000">
    <property type="component" value="Unplaced"/>
</dbReference>
<reference evidence="1" key="2">
    <citation type="submission" date="2025-09" db="UniProtKB">
        <authorList>
            <consortium name="Ensembl"/>
        </authorList>
    </citation>
    <scope>IDENTIFICATION</scope>
</reference>
<evidence type="ECO:0000313" key="1">
    <source>
        <dbReference type="Ensembl" id="ENSFHEP00000028538.1"/>
    </source>
</evidence>
<proteinExistence type="predicted"/>
<protein>
    <submittedName>
        <fullName evidence="1">Uncharacterized protein</fullName>
    </submittedName>
</protein>
<evidence type="ECO:0000313" key="2">
    <source>
        <dbReference type="Proteomes" id="UP000265000"/>
    </source>
</evidence>
<accession>A0A3Q2QLM0</accession>
<organism evidence="1 2">
    <name type="scientific">Fundulus heteroclitus</name>
    <name type="common">Killifish</name>
    <name type="synonym">Mummichog</name>
    <dbReference type="NCBI Taxonomy" id="8078"/>
    <lineage>
        <taxon>Eukaryota</taxon>
        <taxon>Metazoa</taxon>
        <taxon>Chordata</taxon>
        <taxon>Craniata</taxon>
        <taxon>Vertebrata</taxon>
        <taxon>Euteleostomi</taxon>
        <taxon>Actinopterygii</taxon>
        <taxon>Neopterygii</taxon>
        <taxon>Teleostei</taxon>
        <taxon>Neoteleostei</taxon>
        <taxon>Acanthomorphata</taxon>
        <taxon>Ovalentaria</taxon>
        <taxon>Atherinomorphae</taxon>
        <taxon>Cyprinodontiformes</taxon>
        <taxon>Fundulidae</taxon>
        <taxon>Fundulus</taxon>
    </lineage>
</organism>
<reference evidence="1" key="1">
    <citation type="submission" date="2025-08" db="UniProtKB">
        <authorList>
            <consortium name="Ensembl"/>
        </authorList>
    </citation>
    <scope>IDENTIFICATION</scope>
</reference>
<dbReference type="Ensembl" id="ENSFHET00000031543.1">
    <property type="protein sequence ID" value="ENSFHEP00000028538.1"/>
    <property type="gene ID" value="ENSFHEG00000012727.1"/>
</dbReference>
<keyword evidence="2" id="KW-1185">Reference proteome</keyword>
<dbReference type="AlphaFoldDB" id="A0A3Q2QLM0"/>
<sequence length="113" mass="12640">FFNRAKTSPSSVTEITLVYHPLLPSNVEQITGSMCFFVLLCLCSVFSNPQSAEQMTVHTEPGSAGGFSFPLKGSFALHYCFMYSQYEGLLQSLRQCRRLSPEELNLYGKPQMA</sequence>